<gene>
    <name evidence="2" type="ORF">VTJ49DRAFT_5317</name>
</gene>
<dbReference type="EMBL" id="JAZGSY010000431">
    <property type="protein sequence ID" value="KAL1836308.1"/>
    <property type="molecule type" value="Genomic_DNA"/>
</dbReference>
<comment type="caution">
    <text evidence="2">The sequence shown here is derived from an EMBL/GenBank/DDBJ whole genome shotgun (WGS) entry which is preliminary data.</text>
</comment>
<feature type="region of interest" description="Disordered" evidence="1">
    <location>
        <begin position="1"/>
        <end position="146"/>
    </location>
</feature>
<evidence type="ECO:0000313" key="3">
    <source>
        <dbReference type="Proteomes" id="UP001583172"/>
    </source>
</evidence>
<sequence length="146" mass="14601">MGNLCGKASRDDDPFSQPGRRLGSAPATPAIASVPSASASPKSPAPRKVVVGGPPRTLGGGGGSSSPTTGGGGGGEGSSSTADDARARAAAAAEARFQAAKQSRGKLGTALDKQRAMTDAEALRQASEAERRQREMDQAAEAMRHS</sequence>
<feature type="compositionally biased region" description="Gly residues" evidence="1">
    <location>
        <begin position="58"/>
        <end position="77"/>
    </location>
</feature>
<feature type="compositionally biased region" description="Basic and acidic residues" evidence="1">
    <location>
        <begin position="112"/>
        <end position="146"/>
    </location>
</feature>
<proteinExistence type="predicted"/>
<evidence type="ECO:0000313" key="2">
    <source>
        <dbReference type="EMBL" id="KAL1836308.1"/>
    </source>
</evidence>
<evidence type="ECO:0000256" key="1">
    <source>
        <dbReference type="SAM" id="MobiDB-lite"/>
    </source>
</evidence>
<protein>
    <submittedName>
        <fullName evidence="2">Uncharacterized protein</fullName>
    </submittedName>
</protein>
<organism evidence="2 3">
    <name type="scientific">Humicola insolens</name>
    <name type="common">Soft-rot fungus</name>
    <dbReference type="NCBI Taxonomy" id="85995"/>
    <lineage>
        <taxon>Eukaryota</taxon>
        <taxon>Fungi</taxon>
        <taxon>Dikarya</taxon>
        <taxon>Ascomycota</taxon>
        <taxon>Pezizomycotina</taxon>
        <taxon>Sordariomycetes</taxon>
        <taxon>Sordariomycetidae</taxon>
        <taxon>Sordariales</taxon>
        <taxon>Chaetomiaceae</taxon>
        <taxon>Mycothermus</taxon>
    </lineage>
</organism>
<reference evidence="2 3" key="1">
    <citation type="journal article" date="2024" name="Commun. Biol.">
        <title>Comparative genomic analysis of thermophilic fungi reveals convergent evolutionary adaptations and gene losses.</title>
        <authorList>
            <person name="Steindorff A.S."/>
            <person name="Aguilar-Pontes M.V."/>
            <person name="Robinson A.J."/>
            <person name="Andreopoulos B."/>
            <person name="LaButti K."/>
            <person name="Kuo A."/>
            <person name="Mondo S."/>
            <person name="Riley R."/>
            <person name="Otillar R."/>
            <person name="Haridas S."/>
            <person name="Lipzen A."/>
            <person name="Grimwood J."/>
            <person name="Schmutz J."/>
            <person name="Clum A."/>
            <person name="Reid I.D."/>
            <person name="Moisan M.C."/>
            <person name="Butler G."/>
            <person name="Nguyen T.T.M."/>
            <person name="Dewar K."/>
            <person name="Conant G."/>
            <person name="Drula E."/>
            <person name="Henrissat B."/>
            <person name="Hansel C."/>
            <person name="Singer S."/>
            <person name="Hutchinson M.I."/>
            <person name="de Vries R.P."/>
            <person name="Natvig D.O."/>
            <person name="Powell A.J."/>
            <person name="Tsang A."/>
            <person name="Grigoriev I.V."/>
        </authorList>
    </citation>
    <scope>NUCLEOTIDE SEQUENCE [LARGE SCALE GENOMIC DNA]</scope>
    <source>
        <strain evidence="2 3">CBS 620.91</strain>
    </source>
</reference>
<feature type="compositionally biased region" description="Low complexity" evidence="1">
    <location>
        <begin position="78"/>
        <end position="100"/>
    </location>
</feature>
<accession>A0ABR3V3F2</accession>
<dbReference type="Proteomes" id="UP001583172">
    <property type="component" value="Unassembled WGS sequence"/>
</dbReference>
<name>A0ABR3V3F2_HUMIN</name>
<keyword evidence="3" id="KW-1185">Reference proteome</keyword>
<feature type="compositionally biased region" description="Low complexity" evidence="1">
    <location>
        <begin position="24"/>
        <end position="42"/>
    </location>
</feature>